<evidence type="ECO:0000256" key="5">
    <source>
        <dbReference type="SAM" id="MobiDB-lite"/>
    </source>
</evidence>
<feature type="signal peptide" evidence="7">
    <location>
        <begin position="1"/>
        <end position="30"/>
    </location>
</feature>
<dbReference type="Proteomes" id="UP000225706">
    <property type="component" value="Unassembled WGS sequence"/>
</dbReference>
<keyword evidence="7" id="KW-0732">Signal</keyword>
<dbReference type="GO" id="GO:0005615">
    <property type="term" value="C:extracellular space"/>
    <property type="evidence" value="ECO:0007669"/>
    <property type="project" value="UniProtKB-KW"/>
</dbReference>
<gene>
    <name evidence="9" type="primary">Col4a4</name>
    <name evidence="9" type="ORF">AWC38_SpisGene1157</name>
</gene>
<evidence type="ECO:0000256" key="4">
    <source>
        <dbReference type="ARBA" id="ARBA00023136"/>
    </source>
</evidence>
<reference evidence="10" key="1">
    <citation type="journal article" date="2017" name="bioRxiv">
        <title>Comparative analysis of the genomes of Stylophora pistillata and Acropora digitifera provides evidence for extensive differences between species of corals.</title>
        <authorList>
            <person name="Voolstra C.R."/>
            <person name="Li Y."/>
            <person name="Liew Y.J."/>
            <person name="Baumgarten S."/>
            <person name="Zoccola D."/>
            <person name="Flot J.-F."/>
            <person name="Tambutte S."/>
            <person name="Allemand D."/>
            <person name="Aranda M."/>
        </authorList>
    </citation>
    <scope>NUCLEOTIDE SEQUENCE [LARGE SCALE GENOMIC DNA]</scope>
</reference>
<evidence type="ECO:0000256" key="7">
    <source>
        <dbReference type="SAM" id="SignalP"/>
    </source>
</evidence>
<dbReference type="OrthoDB" id="5984440at2759"/>
<evidence type="ECO:0000259" key="8">
    <source>
        <dbReference type="PROSITE" id="PS50049"/>
    </source>
</evidence>
<proteinExistence type="inferred from homology"/>
<dbReference type="PROSITE" id="PS50049">
    <property type="entry name" value="THD_2"/>
    <property type="match status" value="1"/>
</dbReference>
<comment type="similarity">
    <text evidence="2">Belongs to the tumor necrosis factor family.</text>
</comment>
<accession>A0A2B4T021</accession>
<feature type="compositionally biased region" description="Basic and acidic residues" evidence="5">
    <location>
        <begin position="343"/>
        <end position="354"/>
    </location>
</feature>
<sequence length="518" mass="58042">MAEKSLSFLVMTGFTFFLLELSLNPTVAKGYDDVNEGPAKESIEEITKPMNDMWYRRNGLQYVSQKQNGPIAGHYLKIDGTSVVAYALGTDPKSKLKVHSMLNNKLEKIVILESSNGGTALAINKADDTVFVKTLSKPLRSLTSLDQVKRVYPEILFKEVPREAGSEFFYLKSYLSGKRRILGFDKNGLPKNTSQEITDTLQTTNMQKSQTQAIILPFWTFTVLVTVLVGLFPALLYCIGEIVVLKSRFEQQQQTIEYLENVTAQIQRRTVGDDFSSSETQEAHQSFTKWKESEIQQMRQKRNTGTTKNDSCRCRRGSRGRKGRTGPKGDTGALGNTGPPGRDGQKGNMGERGEPGPPGQPGSMFQSTDSAHIVGYGEHINPPRVHRITNWRLGHITGSIKFVSNSFLVIGTTGYYFVYSQLFYYAGDTLLMGHYTYINEEPVMRSLSSVVSEERKYNTNYHGAVFLLKSGDKISVRIPFTKSYFMHKETSYFGAFLISPVLNTTTLVQPTNTSQDFP</sequence>
<feature type="chain" id="PRO_5012337842" evidence="7">
    <location>
        <begin position="31"/>
        <end position="518"/>
    </location>
</feature>
<dbReference type="PANTHER" id="PTHR11471">
    <property type="entry name" value="TUMOR NECROSIS FACTOR FAMILY MEMBER"/>
    <property type="match status" value="1"/>
</dbReference>
<dbReference type="GO" id="GO:0005164">
    <property type="term" value="F:tumor necrosis factor receptor binding"/>
    <property type="evidence" value="ECO:0007669"/>
    <property type="project" value="InterPro"/>
</dbReference>
<dbReference type="GO" id="GO:0005125">
    <property type="term" value="F:cytokine activity"/>
    <property type="evidence" value="ECO:0007669"/>
    <property type="project" value="UniProtKB-KW"/>
</dbReference>
<feature type="domain" description="THD" evidence="8">
    <location>
        <begin position="369"/>
        <end position="498"/>
    </location>
</feature>
<dbReference type="Gene3D" id="2.60.120.40">
    <property type="match status" value="1"/>
</dbReference>
<feature type="region of interest" description="Disordered" evidence="5">
    <location>
        <begin position="272"/>
        <end position="368"/>
    </location>
</feature>
<dbReference type="AlphaFoldDB" id="A0A2B4T021"/>
<feature type="compositionally biased region" description="Polar residues" evidence="5">
    <location>
        <begin position="275"/>
        <end position="288"/>
    </location>
</feature>
<dbReference type="GO" id="GO:0006955">
    <property type="term" value="P:immune response"/>
    <property type="evidence" value="ECO:0007669"/>
    <property type="project" value="InterPro"/>
</dbReference>
<keyword evidence="4 6" id="KW-0472">Membrane</keyword>
<dbReference type="PANTHER" id="PTHR11471:SF13">
    <property type="entry name" value="TNF FAMILY PROFILE DOMAIN-CONTAINING PROTEIN"/>
    <property type="match status" value="1"/>
</dbReference>
<evidence type="ECO:0000313" key="9">
    <source>
        <dbReference type="EMBL" id="PFX34027.1"/>
    </source>
</evidence>
<keyword evidence="6" id="KW-1133">Transmembrane helix</keyword>
<keyword evidence="3" id="KW-0202">Cytokine</keyword>
<protein>
    <submittedName>
        <fullName evidence="9">Collagen alpha-4(IV) chain</fullName>
    </submittedName>
</protein>
<dbReference type="Pfam" id="PF01391">
    <property type="entry name" value="Collagen"/>
    <property type="match status" value="1"/>
</dbReference>
<organism evidence="9 10">
    <name type="scientific">Stylophora pistillata</name>
    <name type="common">Smooth cauliflower coral</name>
    <dbReference type="NCBI Taxonomy" id="50429"/>
    <lineage>
        <taxon>Eukaryota</taxon>
        <taxon>Metazoa</taxon>
        <taxon>Cnidaria</taxon>
        <taxon>Anthozoa</taxon>
        <taxon>Hexacorallia</taxon>
        <taxon>Scleractinia</taxon>
        <taxon>Astrocoeniina</taxon>
        <taxon>Pocilloporidae</taxon>
        <taxon>Stylophora</taxon>
    </lineage>
</organism>
<keyword evidence="6" id="KW-0812">Transmembrane</keyword>
<comment type="subcellular location">
    <subcellularLocation>
        <location evidence="1">Membrane</location>
    </subcellularLocation>
</comment>
<evidence type="ECO:0000256" key="1">
    <source>
        <dbReference type="ARBA" id="ARBA00004370"/>
    </source>
</evidence>
<dbReference type="InterPro" id="IPR006052">
    <property type="entry name" value="TNF_dom"/>
</dbReference>
<feature type="compositionally biased region" description="Basic residues" evidence="5">
    <location>
        <begin position="314"/>
        <end position="325"/>
    </location>
</feature>
<evidence type="ECO:0000256" key="3">
    <source>
        <dbReference type="ARBA" id="ARBA00022514"/>
    </source>
</evidence>
<evidence type="ECO:0000313" key="10">
    <source>
        <dbReference type="Proteomes" id="UP000225706"/>
    </source>
</evidence>
<comment type="caution">
    <text evidence="9">The sequence shown here is derived from an EMBL/GenBank/DDBJ whole genome shotgun (WGS) entry which is preliminary data.</text>
</comment>
<name>A0A2B4T021_STYPI</name>
<evidence type="ECO:0000256" key="6">
    <source>
        <dbReference type="SAM" id="Phobius"/>
    </source>
</evidence>
<feature type="transmembrane region" description="Helical" evidence="6">
    <location>
        <begin position="216"/>
        <end position="239"/>
    </location>
</feature>
<dbReference type="InterPro" id="IPR008983">
    <property type="entry name" value="Tumour_necrosis_fac-like_dom"/>
</dbReference>
<dbReference type="SUPFAM" id="SSF49842">
    <property type="entry name" value="TNF-like"/>
    <property type="match status" value="1"/>
</dbReference>
<dbReference type="GO" id="GO:0005581">
    <property type="term" value="C:collagen trimer"/>
    <property type="evidence" value="ECO:0007669"/>
    <property type="project" value="UniProtKB-KW"/>
</dbReference>
<feature type="compositionally biased region" description="Polar residues" evidence="5">
    <location>
        <begin position="295"/>
        <end position="309"/>
    </location>
</feature>
<evidence type="ECO:0000256" key="2">
    <source>
        <dbReference type="ARBA" id="ARBA00008670"/>
    </source>
</evidence>
<dbReference type="InterPro" id="IPR008160">
    <property type="entry name" value="Collagen"/>
</dbReference>
<dbReference type="Pfam" id="PF00229">
    <property type="entry name" value="TNF"/>
    <property type="match status" value="1"/>
</dbReference>
<keyword evidence="10" id="KW-1185">Reference proteome</keyword>
<keyword evidence="9" id="KW-0176">Collagen</keyword>
<dbReference type="EMBL" id="LSMT01000007">
    <property type="protein sequence ID" value="PFX34027.1"/>
    <property type="molecule type" value="Genomic_DNA"/>
</dbReference>
<dbReference type="GO" id="GO:0016020">
    <property type="term" value="C:membrane"/>
    <property type="evidence" value="ECO:0007669"/>
    <property type="project" value="UniProtKB-SubCell"/>
</dbReference>